<dbReference type="PANTHER" id="PTHR35005:SF1">
    <property type="entry name" value="2-AMINO-5-FORMYLAMINO-6-RIBOSYLAMINOPYRIMIDIN-4(3H)-ONE 5'-MONOPHOSPHATE DEFORMYLASE"/>
    <property type="match status" value="1"/>
</dbReference>
<dbReference type="GO" id="GO:0009231">
    <property type="term" value="P:riboflavin biosynthetic process"/>
    <property type="evidence" value="ECO:0007669"/>
    <property type="project" value="TreeGrafter"/>
</dbReference>
<evidence type="ECO:0000256" key="3">
    <source>
        <dbReference type="ARBA" id="ARBA00022801"/>
    </source>
</evidence>
<evidence type="ECO:0000256" key="1">
    <source>
        <dbReference type="ARBA" id="ARBA00001947"/>
    </source>
</evidence>
<dbReference type="Proteomes" id="UP000037210">
    <property type="component" value="Unassembled WGS sequence"/>
</dbReference>
<dbReference type="Pfam" id="PF02633">
    <property type="entry name" value="Creatininase"/>
    <property type="match status" value="1"/>
</dbReference>
<organism evidence="5 6">
    <name type="scientific">miscellaneous Crenarchaeota group-15 archaeon DG-45</name>
    <dbReference type="NCBI Taxonomy" id="1685127"/>
    <lineage>
        <taxon>Archaea</taxon>
        <taxon>Candidatus Bathyarchaeota</taxon>
        <taxon>MCG-15</taxon>
    </lineage>
</organism>
<evidence type="ECO:0000313" key="5">
    <source>
        <dbReference type="EMBL" id="KON30627.1"/>
    </source>
</evidence>
<evidence type="ECO:0000256" key="4">
    <source>
        <dbReference type="ARBA" id="ARBA00022833"/>
    </source>
</evidence>
<dbReference type="InterPro" id="IPR024087">
    <property type="entry name" value="Creatininase-like_sf"/>
</dbReference>
<dbReference type="PANTHER" id="PTHR35005">
    <property type="entry name" value="3-DEHYDRO-SCYLLO-INOSOSE HYDROLASE"/>
    <property type="match status" value="1"/>
</dbReference>
<proteinExistence type="predicted"/>
<dbReference type="SUPFAM" id="SSF102215">
    <property type="entry name" value="Creatininase"/>
    <property type="match status" value="1"/>
</dbReference>
<dbReference type="AlphaFoldDB" id="A0A0M0BPY0"/>
<keyword evidence="2" id="KW-0479">Metal-binding</keyword>
<name>A0A0M0BPY0_9ARCH</name>
<evidence type="ECO:0000313" key="6">
    <source>
        <dbReference type="Proteomes" id="UP000037210"/>
    </source>
</evidence>
<sequence length="272" mass="30759">MSMVGKTFLYEEMKWPEVREAAREGRVAVIPVATIEDHGHHLPLVTDVLITATICRRTAEAMPDEVVLLPPQHHGYSPHHMDFPGPITIRGPTFVEYMLDINRSLIHHGFRRILMVNGHGSNAPWLETAARLTIVEHPSVLCATLSWWDIPEVAEAVRELRTSERGGMSHACELETSVMLAIRPDLVDMAKAERDMSYQTSRYFPPSDFYYPSGAVRMMPYWSTVSRTGVRGDPTVATAEKGRRWLEAAVEGLTGIIRDLRSLEIKERVDHH</sequence>
<comment type="caution">
    <text evidence="5">The sequence shown here is derived from an EMBL/GenBank/DDBJ whole genome shotgun (WGS) entry which is preliminary data.</text>
</comment>
<dbReference type="InterPro" id="IPR003785">
    <property type="entry name" value="Creatininase/forma_Hydrolase"/>
</dbReference>
<dbReference type="GO" id="GO:0016811">
    <property type="term" value="F:hydrolase activity, acting on carbon-nitrogen (but not peptide) bonds, in linear amides"/>
    <property type="evidence" value="ECO:0007669"/>
    <property type="project" value="TreeGrafter"/>
</dbReference>
<keyword evidence="3" id="KW-0378">Hydrolase</keyword>
<gene>
    <name evidence="5" type="ORF">AC482_03435</name>
</gene>
<dbReference type="PATRIC" id="fig|1685127.3.peg.983"/>
<keyword evidence="4" id="KW-0862">Zinc</keyword>
<dbReference type="EMBL" id="LFWZ01000026">
    <property type="protein sequence ID" value="KON30627.1"/>
    <property type="molecule type" value="Genomic_DNA"/>
</dbReference>
<dbReference type="GO" id="GO:0046872">
    <property type="term" value="F:metal ion binding"/>
    <property type="evidence" value="ECO:0007669"/>
    <property type="project" value="UniProtKB-KW"/>
</dbReference>
<comment type="cofactor">
    <cofactor evidence="1">
        <name>Zn(2+)</name>
        <dbReference type="ChEBI" id="CHEBI:29105"/>
    </cofactor>
</comment>
<protein>
    <recommendedName>
        <fullName evidence="7">Creatininase</fullName>
    </recommendedName>
</protein>
<evidence type="ECO:0008006" key="7">
    <source>
        <dbReference type="Google" id="ProtNLM"/>
    </source>
</evidence>
<accession>A0A0M0BPY0</accession>
<evidence type="ECO:0000256" key="2">
    <source>
        <dbReference type="ARBA" id="ARBA00022723"/>
    </source>
</evidence>
<reference evidence="5 6" key="1">
    <citation type="submission" date="2015-06" db="EMBL/GenBank/DDBJ databases">
        <title>New insights into the roles of widespread benthic archaea in carbon and nitrogen cycling.</title>
        <authorList>
            <person name="Lazar C.S."/>
            <person name="Baker B.J."/>
            <person name="Seitz K.W."/>
            <person name="Hyde A.S."/>
            <person name="Dick G.J."/>
            <person name="Hinrichs K.-U."/>
            <person name="Teske A.P."/>
        </authorList>
    </citation>
    <scope>NUCLEOTIDE SEQUENCE [LARGE SCALE GENOMIC DNA]</scope>
    <source>
        <strain evidence="5">DG-45</strain>
    </source>
</reference>
<dbReference type="Gene3D" id="3.40.50.10310">
    <property type="entry name" value="Creatininase"/>
    <property type="match status" value="1"/>
</dbReference>